<proteinExistence type="predicted"/>
<dbReference type="Pfam" id="PF14196">
    <property type="entry name" value="ATC_hydrolase"/>
    <property type="match status" value="1"/>
</dbReference>
<dbReference type="InterPro" id="IPR026002">
    <property type="entry name" value="ATC_hydrolase-like"/>
</dbReference>
<dbReference type="Proteomes" id="UP000190286">
    <property type="component" value="Unassembled WGS sequence"/>
</dbReference>
<dbReference type="EMBL" id="FUYF01000002">
    <property type="protein sequence ID" value="SKA75494.1"/>
    <property type="molecule type" value="Genomic_DNA"/>
</dbReference>
<dbReference type="STRING" id="745368.SAMN02745178_00437"/>
<protein>
    <submittedName>
        <fullName evidence="1">L-2-amino-thiazoline-4-carboxylic acid hydrolase</fullName>
    </submittedName>
</protein>
<keyword evidence="1" id="KW-0378">Hydrolase</keyword>
<dbReference type="AlphaFoldDB" id="A0A1T4WDV8"/>
<keyword evidence="2" id="KW-1185">Reference proteome</keyword>
<organism evidence="1 2">
    <name type="scientific">Gemmiger formicilis</name>
    <dbReference type="NCBI Taxonomy" id="745368"/>
    <lineage>
        <taxon>Bacteria</taxon>
        <taxon>Bacillati</taxon>
        <taxon>Bacillota</taxon>
        <taxon>Clostridia</taxon>
        <taxon>Eubacteriales</taxon>
        <taxon>Gemmiger</taxon>
    </lineage>
</organism>
<evidence type="ECO:0000313" key="2">
    <source>
        <dbReference type="Proteomes" id="UP000190286"/>
    </source>
</evidence>
<evidence type="ECO:0000313" key="1">
    <source>
        <dbReference type="EMBL" id="SKA75494.1"/>
    </source>
</evidence>
<gene>
    <name evidence="1" type="ORF">SAMN02745178_00437</name>
</gene>
<sequence>MKDSELQIDRSCHVLYSKPCKKEILAKIALHYPEAERETVWEKVQRQYAVFLSDWRTDLGGKKNFHNGVGGTYDCIAFMSYYVVCKAVTSFREIEEMEENLILPTFRKLKIVDCNKPFWRKLMYKAFVRAKSGCDKWHDYEMSVAPYEIDKPIYYEFTACPAAEFAIRHGLTDIMPALCNVDYASMELLHAKLVRTTTCVDGCRCDYTICGDKDPYLKGHPEYRDEAGFRRNR</sequence>
<dbReference type="RefSeq" id="WP_078783452.1">
    <property type="nucleotide sequence ID" value="NZ_FUYF01000002.1"/>
</dbReference>
<dbReference type="OrthoDB" id="1495276at2"/>
<dbReference type="GeneID" id="93336930"/>
<accession>A0A1T4WDV8</accession>
<reference evidence="1 2" key="1">
    <citation type="submission" date="2017-02" db="EMBL/GenBank/DDBJ databases">
        <authorList>
            <person name="Peterson S.W."/>
        </authorList>
    </citation>
    <scope>NUCLEOTIDE SEQUENCE [LARGE SCALE GENOMIC DNA]</scope>
    <source>
        <strain evidence="1 2">ATCC 27749</strain>
    </source>
</reference>
<dbReference type="GO" id="GO:0016787">
    <property type="term" value="F:hydrolase activity"/>
    <property type="evidence" value="ECO:0007669"/>
    <property type="project" value="UniProtKB-KW"/>
</dbReference>
<name>A0A1T4WDV8_9FIRM</name>